<proteinExistence type="predicted"/>
<accession>A0A2X2R8Y4</accession>
<evidence type="ECO:0008006" key="3">
    <source>
        <dbReference type="Google" id="ProtNLM"/>
    </source>
</evidence>
<protein>
    <recommendedName>
        <fullName evidence="3">DUF4595 domain-containing protein</fullName>
    </recommendedName>
</protein>
<dbReference type="EMBL" id="UARG01000017">
    <property type="protein sequence ID" value="SQA77656.1"/>
    <property type="molecule type" value="Genomic_DNA"/>
</dbReference>
<organism evidence="1 2">
    <name type="scientific">Capnocytophaga ochracea</name>
    <dbReference type="NCBI Taxonomy" id="1018"/>
    <lineage>
        <taxon>Bacteria</taxon>
        <taxon>Pseudomonadati</taxon>
        <taxon>Bacteroidota</taxon>
        <taxon>Flavobacteriia</taxon>
        <taxon>Flavobacteriales</taxon>
        <taxon>Flavobacteriaceae</taxon>
        <taxon>Capnocytophaga</taxon>
    </lineage>
</organism>
<dbReference type="Proteomes" id="UP000249891">
    <property type="component" value="Unassembled WGS sequence"/>
</dbReference>
<evidence type="ECO:0000313" key="1">
    <source>
        <dbReference type="EMBL" id="SQA77656.1"/>
    </source>
</evidence>
<evidence type="ECO:0000313" key="2">
    <source>
        <dbReference type="Proteomes" id="UP000249891"/>
    </source>
</evidence>
<dbReference type="PROSITE" id="PS51257">
    <property type="entry name" value="PROKAR_LIPOPROTEIN"/>
    <property type="match status" value="1"/>
</dbReference>
<dbReference type="RefSeq" id="WP_128091072.1">
    <property type="nucleotide sequence ID" value="NZ_UARG01000017.1"/>
</dbReference>
<gene>
    <name evidence="1" type="ORF">NCTC11546_00870</name>
</gene>
<dbReference type="AlphaFoldDB" id="A0A2X2R8Y4"/>
<reference evidence="1 2" key="1">
    <citation type="submission" date="2018-06" db="EMBL/GenBank/DDBJ databases">
        <authorList>
            <consortium name="Pathogen Informatics"/>
            <person name="Doyle S."/>
        </authorList>
    </citation>
    <scope>NUCLEOTIDE SEQUENCE [LARGE SCALE GENOMIC DNA]</scope>
    <source>
        <strain evidence="1 2">NCTC11546</strain>
    </source>
</reference>
<sequence>MKKTLLLAIGLTLIFLSCKKDNNDETTLGGAFPKTIVEETIGSIGTVKTTETYTLSGNKITAFERKVVDNGTSTTDEVYTITYNGELITAISIKSNSQSNRNYTYNFTYNGNNLQSIVRNDNAQKISYEYANGKISKKTTESGSEINKYSYTYDKNKITMIAHSSFAGFNDYYIYSLNPDGTVASLEKATYVGAVPDQNTKGTCTYQYDNKPNIYQRDLFKYLAEIELISNYNYYGDYYRDPLIRTVAHNVVSYTKNLHNNTQADYKDLENATRTFSYQWNSNNTPKSAEYKKNNAHKATYTYTY</sequence>
<name>A0A2X2R8Y4_CAPOC</name>